<dbReference type="EMBL" id="UINC01012704">
    <property type="protein sequence ID" value="SVA55323.1"/>
    <property type="molecule type" value="Genomic_DNA"/>
</dbReference>
<dbReference type="CDD" id="cd15482">
    <property type="entry name" value="Sialidase_non-viral"/>
    <property type="match status" value="2"/>
</dbReference>
<feature type="compositionally biased region" description="Low complexity" evidence="2">
    <location>
        <begin position="1"/>
        <end position="15"/>
    </location>
</feature>
<dbReference type="PANTHER" id="PTHR12106">
    <property type="entry name" value="SORTILIN RELATED"/>
    <property type="match status" value="1"/>
</dbReference>
<protein>
    <recommendedName>
        <fullName evidence="3">Sortilin N-terminal domain-containing protein</fullName>
    </recommendedName>
</protein>
<organism evidence="4">
    <name type="scientific">marine metagenome</name>
    <dbReference type="NCBI Taxonomy" id="408172"/>
    <lineage>
        <taxon>unclassified sequences</taxon>
        <taxon>metagenomes</taxon>
        <taxon>ecological metagenomes</taxon>
    </lineage>
</organism>
<dbReference type="AlphaFoldDB" id="A0A381WTT3"/>
<feature type="region of interest" description="Disordered" evidence="2">
    <location>
        <begin position="1"/>
        <end position="23"/>
    </location>
</feature>
<sequence length="814" mass="90175">MGKQSDTSQSSQPSTLINFNPDGYSRECIEDNLGTEKTYQVYQFNKIESGLMNKIENCKISDSDNRGDSSKETIKQLIQRLYIPKTLVTSKVLEANNQSCAVIKDNKKLHSTMNFNWQSIPVNSGEVADFIVSPTDPSVVYLGIQENTHSIYKSIDGGKNWSRIHQFDHTKTLNIHPTNPDIFLYGDSQQIWRTENGEDFTKSFQSKYAAGPADTSWSSIAFFPEDPSLVIASIKGRYPRGDSGGGEIYVSKDGGKTFKELNVKLPVTTVLLFDQTDSNKIFIGTDEGVLLSDDFFKSSKNILSVKGVTSLNTLDGKKLIATSIDGIHISEDGGNNWIIGKGLDKTIFLRAYEIPQNRNIIWATTSKGIAISRDAGYNWELNHPDEIPINVKALAVFPDNPDKVLVSTDSFRWDVRLNQLFVQGLLKKQGIYMTYDSGKSWEKSNDGLHLHDLETILSSPVNPDELWTGQQAARGMYKSTDAGKNWELFANYLSHYPMKILYFPGYSNSMIATSSMYYSVMGFSYDSGNTWTMLSAKTFLDLVMRGIHSTKQTFTKLIVDKARDDDSPKGSIHLHGLAVNPKNIDEIFVGSVSDPSVFTDVALRGVHLFKSKDGGETWITIGEGLPFTSNSSIRDIQISPSEPNIIYLGLSEMEAEDGNGIWKSIDGGDKWVRANNGMPDSNSVQALYIHPDDGNLVIAGTNDGIFITTDGGLNWIKKLNYKILDLSALITEPNIVYASGRDGAWVSTDFGNTWVSILNDSVHNNKPKGNVAEAYYSGFQSGRMKMYISAIEANCNGSKVYMGISGYGLLQAKN</sequence>
<dbReference type="InterPro" id="IPR036278">
    <property type="entry name" value="Sialidase_sf"/>
</dbReference>
<evidence type="ECO:0000256" key="2">
    <source>
        <dbReference type="SAM" id="MobiDB-lite"/>
    </source>
</evidence>
<evidence type="ECO:0000259" key="3">
    <source>
        <dbReference type="Pfam" id="PF15902"/>
    </source>
</evidence>
<gene>
    <name evidence="4" type="ORF">METZ01_LOCUS108177</name>
</gene>
<reference evidence="4" key="1">
    <citation type="submission" date="2018-05" db="EMBL/GenBank/DDBJ databases">
        <authorList>
            <person name="Lanie J.A."/>
            <person name="Ng W.-L."/>
            <person name="Kazmierczak K.M."/>
            <person name="Andrzejewski T.M."/>
            <person name="Davidsen T.M."/>
            <person name="Wayne K.J."/>
            <person name="Tettelin H."/>
            <person name="Glass J.I."/>
            <person name="Rusch D."/>
            <person name="Podicherti R."/>
            <person name="Tsui H.-C.T."/>
            <person name="Winkler M.E."/>
        </authorList>
    </citation>
    <scope>NUCLEOTIDE SEQUENCE</scope>
</reference>
<proteinExistence type="predicted"/>
<feature type="domain" description="Sortilin N-terminal" evidence="3">
    <location>
        <begin position="150"/>
        <end position="309"/>
    </location>
</feature>
<dbReference type="Gene3D" id="2.130.10.10">
    <property type="entry name" value="YVTN repeat-like/Quinoprotein amine dehydrogenase"/>
    <property type="match status" value="3"/>
</dbReference>
<evidence type="ECO:0000313" key="4">
    <source>
        <dbReference type="EMBL" id="SVA55323.1"/>
    </source>
</evidence>
<dbReference type="Pfam" id="PF15902">
    <property type="entry name" value="Sortilin-Vps10"/>
    <property type="match status" value="1"/>
</dbReference>
<keyword evidence="1" id="KW-0677">Repeat</keyword>
<dbReference type="InterPro" id="IPR050310">
    <property type="entry name" value="VPS10-sortilin"/>
</dbReference>
<dbReference type="SUPFAM" id="SSF110296">
    <property type="entry name" value="Oligoxyloglucan reducing end-specific cellobiohydrolase"/>
    <property type="match status" value="1"/>
</dbReference>
<dbReference type="PANTHER" id="PTHR12106:SF27">
    <property type="entry name" value="SORTILIN-RELATED RECEPTOR"/>
    <property type="match status" value="1"/>
</dbReference>
<evidence type="ECO:0000256" key="1">
    <source>
        <dbReference type="ARBA" id="ARBA00022737"/>
    </source>
</evidence>
<name>A0A381WTT3_9ZZZZ</name>
<dbReference type="InterPro" id="IPR015943">
    <property type="entry name" value="WD40/YVTN_repeat-like_dom_sf"/>
</dbReference>
<dbReference type="InterPro" id="IPR031778">
    <property type="entry name" value="Sortilin_N"/>
</dbReference>
<accession>A0A381WTT3</accession>
<dbReference type="SUPFAM" id="SSF50939">
    <property type="entry name" value="Sialidases"/>
    <property type="match status" value="1"/>
</dbReference>